<proteinExistence type="predicted"/>
<sequence length="756" mass="83933">MFGSMIWEGTGTRSIEALSIDEGFNTRPSSISLTESGVKEAAEVIGNMLSVNFSTPLAGPARSERIKQMSNNHLISMKPAYEKSRITQEILVKIQHSLRRMPGVSAKESAEIIQSLIEVGQVISQETSALVEAVMNLHLDQEDTDKAIARMSIEANLAKARTDDQNQTINSLREELKAEKELREQAESALKNMTECVVDITTEFKQLKDKADKQRTETSDNASSAENSEMIVKVLDNTIQILEGQVNKQRTPWVGPVTRAIEPVTQPMQPSMQQPRQQPGQQKPMMPVQEQHLGDGSVFNDAPPPPPRAASAFQPAHRQPLPMGPPPPKFGQYQNMPPRPPTAMSHERRSANAWNLVAPPHGGRPGPFNNKPPFPGPPYGRAPSRQGFQNNHHQFRPNNFPQSAFAMPENPPPRPNSAFAYGRDFFPNTPTGPARGRYNNGRMRENAAMPPPHPLDFGASSSSGSTSGPPTSLVNRSPYSGQPAPVTITEQTVQAWNGFMMHFYAAIRNFVERHANNPDVTGETKLSQTHLWPILLATYYPLSEQEAESYLEFHVRSENSKSCIVTRVIIDFVVNRVWNPSAWAGADADSTYAIMEVERDLDRTAGQPSAVRQPILDRMATVIEAVVKKEQGGPFVKNKIDEATHTLLASLQPLMNRFYNTTDAFRDLEQVIDSAYEISCKILTSRLTFDFRFPEIGSRFSSQSMLPIWPNSDPLELQAKHWRVALVTTPVVTCRNDTGSNISAHSVSLADVFCMQ</sequence>
<feature type="compositionally biased region" description="Low complexity" evidence="2">
    <location>
        <begin position="460"/>
        <end position="472"/>
    </location>
</feature>
<evidence type="ECO:0000313" key="3">
    <source>
        <dbReference type="EMBL" id="TFB05107.1"/>
    </source>
</evidence>
<evidence type="ECO:0000313" key="4">
    <source>
        <dbReference type="Proteomes" id="UP001642720"/>
    </source>
</evidence>
<organism evidence="3 4">
    <name type="scientific">Trichoderma ghanense</name>
    <dbReference type="NCBI Taxonomy" id="65468"/>
    <lineage>
        <taxon>Eukaryota</taxon>
        <taxon>Fungi</taxon>
        <taxon>Dikarya</taxon>
        <taxon>Ascomycota</taxon>
        <taxon>Pezizomycotina</taxon>
        <taxon>Sordariomycetes</taxon>
        <taxon>Hypocreomycetidae</taxon>
        <taxon>Hypocreales</taxon>
        <taxon>Hypocreaceae</taxon>
        <taxon>Trichoderma</taxon>
    </lineage>
</organism>
<feature type="compositionally biased region" description="Low complexity" evidence="2">
    <location>
        <begin position="266"/>
        <end position="289"/>
    </location>
</feature>
<keyword evidence="4" id="KW-1185">Reference proteome</keyword>
<gene>
    <name evidence="3" type="ORF">CCMA1212_003034</name>
</gene>
<name>A0ABY2H9W4_9HYPO</name>
<dbReference type="RefSeq" id="XP_073561308.1">
    <property type="nucleotide sequence ID" value="XM_073700398.1"/>
</dbReference>
<dbReference type="GeneID" id="300574848"/>
<comment type="caution">
    <text evidence="3">The sequence shown here is derived from an EMBL/GenBank/DDBJ whole genome shotgun (WGS) entry which is preliminary data.</text>
</comment>
<dbReference type="Proteomes" id="UP001642720">
    <property type="component" value="Unassembled WGS sequence"/>
</dbReference>
<feature type="coiled-coil region" evidence="1">
    <location>
        <begin position="155"/>
        <end position="196"/>
    </location>
</feature>
<reference evidence="3 4" key="1">
    <citation type="submission" date="2018-01" db="EMBL/GenBank/DDBJ databases">
        <title>Genome characterization of the sugarcane-associated fungus Trichoderma ghanense CCMA-1212 and their application in lignocelulose bioconversion.</title>
        <authorList>
            <person name="Steindorff A.S."/>
            <person name="Mendes T.D."/>
            <person name="Vilela E.S.D."/>
            <person name="Rodrigues D.S."/>
            <person name="Formighieri E.F."/>
            <person name="Melo I.S."/>
            <person name="Favaro L.C.L."/>
        </authorList>
    </citation>
    <scope>NUCLEOTIDE SEQUENCE [LARGE SCALE GENOMIC DNA]</scope>
    <source>
        <strain evidence="3 4">CCMA-1212</strain>
    </source>
</reference>
<keyword evidence="1" id="KW-0175">Coiled coil</keyword>
<dbReference type="EMBL" id="PPTA01000003">
    <property type="protein sequence ID" value="TFB05107.1"/>
    <property type="molecule type" value="Genomic_DNA"/>
</dbReference>
<protein>
    <submittedName>
        <fullName evidence="3">Uncharacterized protein</fullName>
    </submittedName>
</protein>
<accession>A0ABY2H9W4</accession>
<feature type="region of interest" description="Disordered" evidence="2">
    <location>
        <begin position="407"/>
        <end position="483"/>
    </location>
</feature>
<evidence type="ECO:0000256" key="2">
    <source>
        <dbReference type="SAM" id="MobiDB-lite"/>
    </source>
</evidence>
<evidence type="ECO:0000256" key="1">
    <source>
        <dbReference type="SAM" id="Coils"/>
    </source>
</evidence>
<feature type="region of interest" description="Disordered" evidence="2">
    <location>
        <begin position="264"/>
        <end position="378"/>
    </location>
</feature>